<sequence>MSNILFQRLNQDQLDLLNKALDNMNNKYEIIDENIPKRNSNVSRSGIVQYTLDSNVEILKNLQLPPQPLKKKRIEINYNLNDFPWSYQSHRNKHKDKDNKKLYEIYLPYYSNFGKPFTIPMRIYKQHCKAQSIITMSSNDNVYYIEISIEKATLVYSPVYLPTHINIHKAFIEIGNYLIQSRILQDEIIFIIKQNINFLNVSISEVCTKSNIIKGIDVSNSPMSVVSYNSQTNSSNISSYDTSNYLSASHLHDVFKGWIKFCCNIDIRLWTKYLSILYTCIPSWMMCKSQSDILRHLRQDVEGMTTPQVYIKVPGVWTGGHEENNRFRSVNCNNGPGISEWYAVEHKYLSKIRSLVLKSYNVDILYKEGHWYPSIEFLESNEIPYMYGLQYPGDVILLKGQTLHWVRSLGFSVHFSWNFGYLEYEQILTSLDRYYINDLLTLNGNSFQNLVPMKTLILDIVYDVIAYGQMNNIQINNNYTINRIINKNEIQSLLNDPLLLLRLIIELSTNVIDVTQRLQEYSQLTGLIPKQEEENSIVVYCSCNREIFECYLLSKCCKYMCLHCLSNQTCKFNNQYIHELESQLLYKTNPSNLQELLDQFIEYVKTIHPNLINDIDSSISYIKSRSSYFTINRYKRLSIK</sequence>
<gene>
    <name evidence="4" type="ORF">CNEB1095_LOCUS47</name>
</gene>
<evidence type="ECO:0000256" key="1">
    <source>
        <dbReference type="ARBA" id="ARBA00004123"/>
    </source>
</evidence>
<dbReference type="SUPFAM" id="SSF51197">
    <property type="entry name" value="Clavaminate synthase-like"/>
    <property type="match status" value="1"/>
</dbReference>
<evidence type="ECO:0000313" key="4">
    <source>
        <dbReference type="EMBL" id="CAD8712732.1"/>
    </source>
</evidence>
<evidence type="ECO:0000256" key="2">
    <source>
        <dbReference type="ARBA" id="ARBA00023242"/>
    </source>
</evidence>
<dbReference type="PROSITE" id="PS51184">
    <property type="entry name" value="JMJC"/>
    <property type="match status" value="1"/>
</dbReference>
<feature type="domain" description="JmjC" evidence="3">
    <location>
        <begin position="270"/>
        <end position="436"/>
    </location>
</feature>
<dbReference type="GO" id="GO:0005634">
    <property type="term" value="C:nucleus"/>
    <property type="evidence" value="ECO:0007669"/>
    <property type="project" value="UniProtKB-SubCell"/>
</dbReference>
<organism evidence="4">
    <name type="scientific">Chromulina nebulosa</name>
    <dbReference type="NCBI Taxonomy" id="96789"/>
    <lineage>
        <taxon>Eukaryota</taxon>
        <taxon>Sar</taxon>
        <taxon>Stramenopiles</taxon>
        <taxon>Ochrophyta</taxon>
        <taxon>Chrysophyceae</taxon>
        <taxon>Chromulinales</taxon>
        <taxon>Chromulinaceae</taxon>
        <taxon>Chromulina</taxon>
    </lineage>
</organism>
<accession>A0A7S0XBB1</accession>
<reference evidence="4" key="1">
    <citation type="submission" date="2021-01" db="EMBL/GenBank/DDBJ databases">
        <authorList>
            <person name="Corre E."/>
            <person name="Pelletier E."/>
            <person name="Niang G."/>
            <person name="Scheremetjew M."/>
            <person name="Finn R."/>
            <person name="Kale V."/>
            <person name="Holt S."/>
            <person name="Cochrane G."/>
            <person name="Meng A."/>
            <person name="Brown T."/>
            <person name="Cohen L."/>
        </authorList>
    </citation>
    <scope>NUCLEOTIDE SEQUENCE</scope>
    <source>
        <strain evidence="4">UTEXLB2642</strain>
    </source>
</reference>
<dbReference type="SMART" id="SM00558">
    <property type="entry name" value="JmjC"/>
    <property type="match status" value="1"/>
</dbReference>
<proteinExistence type="predicted"/>
<dbReference type="Gene3D" id="2.60.120.650">
    <property type="entry name" value="Cupin"/>
    <property type="match status" value="1"/>
</dbReference>
<dbReference type="EMBL" id="HBFD01000072">
    <property type="protein sequence ID" value="CAD8712732.1"/>
    <property type="molecule type" value="Transcribed_RNA"/>
</dbReference>
<dbReference type="GO" id="GO:0031490">
    <property type="term" value="F:chromatin DNA binding"/>
    <property type="evidence" value="ECO:0007669"/>
    <property type="project" value="TreeGrafter"/>
</dbReference>
<dbReference type="Pfam" id="PF02373">
    <property type="entry name" value="JmjC"/>
    <property type="match status" value="1"/>
</dbReference>
<dbReference type="PANTHER" id="PTHR14017:SF1">
    <property type="entry name" value="LD02225P"/>
    <property type="match status" value="1"/>
</dbReference>
<dbReference type="InterPro" id="IPR051630">
    <property type="entry name" value="Corepressor-Demethylase"/>
</dbReference>
<name>A0A7S0XBB1_9STRA</name>
<evidence type="ECO:0000259" key="3">
    <source>
        <dbReference type="PROSITE" id="PS51184"/>
    </source>
</evidence>
<dbReference type="AlphaFoldDB" id="A0A7S0XBB1"/>
<dbReference type="GO" id="GO:0010468">
    <property type="term" value="P:regulation of gene expression"/>
    <property type="evidence" value="ECO:0007669"/>
    <property type="project" value="TreeGrafter"/>
</dbReference>
<protein>
    <recommendedName>
        <fullName evidence="3">JmjC domain-containing protein</fullName>
    </recommendedName>
</protein>
<dbReference type="GO" id="GO:0000978">
    <property type="term" value="F:RNA polymerase II cis-regulatory region sequence-specific DNA binding"/>
    <property type="evidence" value="ECO:0007669"/>
    <property type="project" value="TreeGrafter"/>
</dbReference>
<dbReference type="PANTHER" id="PTHR14017">
    <property type="entry name" value="LYSINE-SPECIFIC DEMETHYLASE"/>
    <property type="match status" value="1"/>
</dbReference>
<dbReference type="InterPro" id="IPR003347">
    <property type="entry name" value="JmjC_dom"/>
</dbReference>
<keyword evidence="2" id="KW-0539">Nucleus</keyword>
<comment type="subcellular location">
    <subcellularLocation>
        <location evidence="1">Nucleus</location>
    </subcellularLocation>
</comment>